<feature type="transmembrane region" description="Helical" evidence="13">
    <location>
        <begin position="301"/>
        <end position="326"/>
    </location>
</feature>
<evidence type="ECO:0000256" key="9">
    <source>
        <dbReference type="ARBA" id="ARBA00023065"/>
    </source>
</evidence>
<organism evidence="15 16">
    <name type="scientific">Sneathiella chinensis</name>
    <dbReference type="NCBI Taxonomy" id="349750"/>
    <lineage>
        <taxon>Bacteria</taxon>
        <taxon>Pseudomonadati</taxon>
        <taxon>Pseudomonadota</taxon>
        <taxon>Alphaproteobacteria</taxon>
        <taxon>Sneathiellales</taxon>
        <taxon>Sneathiellaceae</taxon>
        <taxon>Sneathiella</taxon>
    </lineage>
</organism>
<evidence type="ECO:0000313" key="16">
    <source>
        <dbReference type="Proteomes" id="UP001161409"/>
    </source>
</evidence>
<dbReference type="PANTHER" id="PTHR40659">
    <property type="entry name" value="NICKEL/COBALT EFFLUX SYSTEM RCNA"/>
    <property type="match status" value="1"/>
</dbReference>
<evidence type="ECO:0000256" key="10">
    <source>
        <dbReference type="ARBA" id="ARBA00023112"/>
    </source>
</evidence>
<evidence type="ECO:0000256" key="2">
    <source>
        <dbReference type="ARBA" id="ARBA00004651"/>
    </source>
</evidence>
<evidence type="ECO:0000256" key="5">
    <source>
        <dbReference type="ARBA" id="ARBA00022475"/>
    </source>
</evidence>
<keyword evidence="9" id="KW-0406">Ion transport</keyword>
<sequence length="334" mass="35453">MQVTRRYLPLAATILILIALPAVSFFALTDNSPSFWSSLVLEIQTIQRDLHRQLAAAMQSVQAEGAAAAWTLIILSFLYGVFHAAGPGHGKVVISTYILTQESQLRRGLLLSGISSLCQGVTAIVAVTATVGLLGLTLRQAKGAATNLETLSYGLVALVGFTLMASRARRLLRRQKLAVPSGQGTPPHQHDDHHHKHDQSCQSCGHTHGPSLSDLDTPVSWRNLVGIIASIGLRPCSGAVLVLLVAYSLDLHWAGVGAVLAMSLGTAITVSLLATLSVYARKGALRLAALIPDRGATRFTVILDLIALFGGLVVLIIGLLLLQAAFTMPVHPLR</sequence>
<evidence type="ECO:0000313" key="15">
    <source>
        <dbReference type="EMBL" id="GLQ07421.1"/>
    </source>
</evidence>
<keyword evidence="7 13" id="KW-0812">Transmembrane</keyword>
<keyword evidence="10" id="KW-0921">Nickel transport</keyword>
<dbReference type="InterPro" id="IPR011541">
    <property type="entry name" value="Ni/Co_transpt_high_affinity"/>
</dbReference>
<dbReference type="Proteomes" id="UP001161409">
    <property type="component" value="Unassembled WGS sequence"/>
</dbReference>
<keyword evidence="11 13" id="KW-0472">Membrane</keyword>
<keyword evidence="5" id="KW-1003">Cell membrane</keyword>
<evidence type="ECO:0000256" key="8">
    <source>
        <dbReference type="ARBA" id="ARBA00022989"/>
    </source>
</evidence>
<dbReference type="EMBL" id="BSNF01000008">
    <property type="protein sequence ID" value="GLQ07421.1"/>
    <property type="molecule type" value="Genomic_DNA"/>
</dbReference>
<feature type="transmembrane region" description="Helical" evidence="13">
    <location>
        <begin position="109"/>
        <end position="138"/>
    </location>
</feature>
<feature type="region of interest" description="Disordered" evidence="14">
    <location>
        <begin position="178"/>
        <end position="207"/>
    </location>
</feature>
<dbReference type="InterPro" id="IPR051224">
    <property type="entry name" value="NiCoT_RcnA"/>
</dbReference>
<keyword evidence="16" id="KW-1185">Reference proteome</keyword>
<feature type="transmembrane region" description="Helical" evidence="13">
    <location>
        <begin position="224"/>
        <end position="247"/>
    </location>
</feature>
<keyword evidence="12" id="KW-0170">Cobalt</keyword>
<gene>
    <name evidence="15" type="ORF">GCM10007924_26420</name>
</gene>
<evidence type="ECO:0000256" key="11">
    <source>
        <dbReference type="ARBA" id="ARBA00023136"/>
    </source>
</evidence>
<keyword evidence="6" id="KW-0533">Nickel</keyword>
<feature type="transmembrane region" description="Helical" evidence="13">
    <location>
        <begin position="253"/>
        <end position="280"/>
    </location>
</feature>
<comment type="caution">
    <text evidence="15">The sequence shown here is derived from an EMBL/GenBank/DDBJ whole genome shotgun (WGS) entry which is preliminary data.</text>
</comment>
<dbReference type="RefSeq" id="WP_169561496.1">
    <property type="nucleotide sequence ID" value="NZ_BSNF01000008.1"/>
</dbReference>
<evidence type="ECO:0000256" key="1">
    <source>
        <dbReference type="ARBA" id="ARBA00002510"/>
    </source>
</evidence>
<reference evidence="15" key="2">
    <citation type="submission" date="2023-01" db="EMBL/GenBank/DDBJ databases">
        <title>Draft genome sequence of Sneathiella chinensis strain NBRC 103408.</title>
        <authorList>
            <person name="Sun Q."/>
            <person name="Mori K."/>
        </authorList>
    </citation>
    <scope>NUCLEOTIDE SEQUENCE</scope>
    <source>
        <strain evidence="15">NBRC 103408</strain>
    </source>
</reference>
<evidence type="ECO:0000256" key="7">
    <source>
        <dbReference type="ARBA" id="ARBA00022692"/>
    </source>
</evidence>
<keyword evidence="3" id="KW-0171">Cobalt transport</keyword>
<dbReference type="PANTHER" id="PTHR40659:SF1">
    <property type="entry name" value="NICKEL_COBALT EFFLUX SYSTEM RCNA"/>
    <property type="match status" value="1"/>
</dbReference>
<name>A0ABQ5UA51_9PROT</name>
<dbReference type="Pfam" id="PF03824">
    <property type="entry name" value="NicO"/>
    <property type="match status" value="1"/>
</dbReference>
<comment type="subcellular location">
    <subcellularLocation>
        <location evidence="2 13">Cell membrane</location>
        <topology evidence="2 13">Multi-pass membrane protein</topology>
    </subcellularLocation>
</comment>
<feature type="transmembrane region" description="Helical" evidence="13">
    <location>
        <begin position="150"/>
        <end position="166"/>
    </location>
</feature>
<evidence type="ECO:0000256" key="4">
    <source>
        <dbReference type="ARBA" id="ARBA00022448"/>
    </source>
</evidence>
<evidence type="ECO:0000256" key="3">
    <source>
        <dbReference type="ARBA" id="ARBA00022426"/>
    </source>
</evidence>
<protein>
    <recommendedName>
        <fullName evidence="13">Nickel/cobalt efflux system</fullName>
    </recommendedName>
</protein>
<reference evidence="15" key="1">
    <citation type="journal article" date="2014" name="Int. J. Syst. Evol. Microbiol.">
        <title>Complete genome of a new Firmicutes species belonging to the dominant human colonic microbiota ('Ruminococcus bicirculans') reveals two chromosomes and a selective capacity to utilize plant glucans.</title>
        <authorList>
            <consortium name="NISC Comparative Sequencing Program"/>
            <person name="Wegmann U."/>
            <person name="Louis P."/>
            <person name="Goesmann A."/>
            <person name="Henrissat B."/>
            <person name="Duncan S.H."/>
            <person name="Flint H.J."/>
        </authorList>
    </citation>
    <scope>NUCLEOTIDE SEQUENCE</scope>
    <source>
        <strain evidence="15">NBRC 103408</strain>
    </source>
</reference>
<feature type="transmembrane region" description="Helical" evidence="13">
    <location>
        <begin position="67"/>
        <end position="88"/>
    </location>
</feature>
<keyword evidence="8 13" id="KW-1133">Transmembrane helix</keyword>
<evidence type="ECO:0000256" key="14">
    <source>
        <dbReference type="SAM" id="MobiDB-lite"/>
    </source>
</evidence>
<comment type="function">
    <text evidence="1">Efflux system for nickel and cobalt.</text>
</comment>
<accession>A0ABQ5UA51</accession>
<evidence type="ECO:0000256" key="13">
    <source>
        <dbReference type="RuleBase" id="RU362101"/>
    </source>
</evidence>
<evidence type="ECO:0000256" key="12">
    <source>
        <dbReference type="ARBA" id="ARBA00023285"/>
    </source>
</evidence>
<proteinExistence type="inferred from homology"/>
<keyword evidence="4 13" id="KW-0813">Transport</keyword>
<evidence type="ECO:0000256" key="6">
    <source>
        <dbReference type="ARBA" id="ARBA00022596"/>
    </source>
</evidence>
<comment type="similarity">
    <text evidence="13">Belongs to the NiCoT transporter (TC 2.A.52) family.</text>
</comment>
<feature type="transmembrane region" description="Helical" evidence="13">
    <location>
        <begin position="7"/>
        <end position="28"/>
    </location>
</feature>